<name>A0ABQ1P5R8_9BACI</name>
<dbReference type="InterPro" id="IPR047692">
    <property type="entry name" value="T4P_ComGB"/>
</dbReference>
<evidence type="ECO:0000259" key="8">
    <source>
        <dbReference type="Pfam" id="PF00482"/>
    </source>
</evidence>
<keyword evidence="4 7" id="KW-0812">Transmembrane</keyword>
<keyword evidence="5 7" id="KW-1133">Transmembrane helix</keyword>
<feature type="domain" description="Type II secretion system protein GspF" evidence="8">
    <location>
        <begin position="27"/>
        <end position="139"/>
    </location>
</feature>
<dbReference type="Pfam" id="PF00482">
    <property type="entry name" value="T2SSF"/>
    <property type="match status" value="2"/>
</dbReference>
<dbReference type="InterPro" id="IPR003004">
    <property type="entry name" value="GspF/PilC"/>
</dbReference>
<dbReference type="PRINTS" id="PR00812">
    <property type="entry name" value="BCTERIALGSPF"/>
</dbReference>
<dbReference type="EMBL" id="BMCJ01000004">
    <property type="protein sequence ID" value="GGC91587.1"/>
    <property type="molecule type" value="Genomic_DNA"/>
</dbReference>
<dbReference type="RefSeq" id="WP_062446685.1">
    <property type="nucleotide sequence ID" value="NZ_BMCJ01000004.1"/>
</dbReference>
<organism evidence="9 10">
    <name type="scientific">Thalassobacillus devorans</name>
    <dbReference type="NCBI Taxonomy" id="279813"/>
    <lineage>
        <taxon>Bacteria</taxon>
        <taxon>Bacillati</taxon>
        <taxon>Bacillota</taxon>
        <taxon>Bacilli</taxon>
        <taxon>Bacillales</taxon>
        <taxon>Bacillaceae</taxon>
        <taxon>Thalassobacillus</taxon>
    </lineage>
</organism>
<proteinExistence type="inferred from homology"/>
<comment type="caution">
    <text evidence="9">The sequence shown here is derived from an EMBL/GenBank/DDBJ whole genome shotgun (WGS) entry which is preliminary data.</text>
</comment>
<feature type="domain" description="Type II secretion system protein GspF" evidence="8">
    <location>
        <begin position="222"/>
        <end position="344"/>
    </location>
</feature>
<keyword evidence="6 7" id="KW-0472">Membrane</keyword>
<evidence type="ECO:0000256" key="1">
    <source>
        <dbReference type="ARBA" id="ARBA00004651"/>
    </source>
</evidence>
<feature type="transmembrane region" description="Helical" evidence="7">
    <location>
        <begin position="160"/>
        <end position="188"/>
    </location>
</feature>
<dbReference type="PANTHER" id="PTHR30012:SF0">
    <property type="entry name" value="TYPE II SECRETION SYSTEM PROTEIN F-RELATED"/>
    <property type="match status" value="1"/>
</dbReference>
<comment type="similarity">
    <text evidence="2">Belongs to the GSP F family.</text>
</comment>
<dbReference type="PANTHER" id="PTHR30012">
    <property type="entry name" value="GENERAL SECRETION PATHWAY PROTEIN"/>
    <property type="match status" value="1"/>
</dbReference>
<dbReference type="InterPro" id="IPR042094">
    <property type="entry name" value="T2SS_GspF_sf"/>
</dbReference>
<evidence type="ECO:0000256" key="3">
    <source>
        <dbReference type="ARBA" id="ARBA00022475"/>
    </source>
</evidence>
<evidence type="ECO:0000313" key="9">
    <source>
        <dbReference type="EMBL" id="GGC91587.1"/>
    </source>
</evidence>
<keyword evidence="3" id="KW-1003">Cell membrane</keyword>
<dbReference type="NCBIfam" id="NF041012">
    <property type="entry name" value="T4P_ComGB"/>
    <property type="match status" value="1"/>
</dbReference>
<evidence type="ECO:0000256" key="5">
    <source>
        <dbReference type="ARBA" id="ARBA00022989"/>
    </source>
</evidence>
<accession>A0ABQ1P5R8</accession>
<dbReference type="InterPro" id="IPR018076">
    <property type="entry name" value="T2SS_GspF_dom"/>
</dbReference>
<reference evidence="10" key="1">
    <citation type="journal article" date="2019" name="Int. J. Syst. Evol. Microbiol.">
        <title>The Global Catalogue of Microorganisms (GCM) 10K type strain sequencing project: providing services to taxonomists for standard genome sequencing and annotation.</title>
        <authorList>
            <consortium name="The Broad Institute Genomics Platform"/>
            <consortium name="The Broad Institute Genome Sequencing Center for Infectious Disease"/>
            <person name="Wu L."/>
            <person name="Ma J."/>
        </authorList>
    </citation>
    <scope>NUCLEOTIDE SEQUENCE [LARGE SCALE GENOMIC DNA]</scope>
    <source>
        <strain evidence="10">CCM 7282</strain>
    </source>
</reference>
<protein>
    <submittedName>
        <fullName evidence="9">ComG operon protein 2</fullName>
    </submittedName>
</protein>
<evidence type="ECO:0000256" key="4">
    <source>
        <dbReference type="ARBA" id="ARBA00022692"/>
    </source>
</evidence>
<dbReference type="Gene3D" id="1.20.81.30">
    <property type="entry name" value="Type II secretion system (T2SS), domain F"/>
    <property type="match status" value="2"/>
</dbReference>
<feature type="transmembrane region" description="Helical" evidence="7">
    <location>
        <begin position="321"/>
        <end position="346"/>
    </location>
</feature>
<dbReference type="Proteomes" id="UP000619534">
    <property type="component" value="Unassembled WGS sequence"/>
</dbReference>
<sequence>MPLDTFLTKFFPNPATKNLPYPLQLQFLERMSRLLNKGYPLLEALEIVTWDERFADITAEIIKELKNGRPIDVCLKKSGFSKNVVSFLYFARIHSNLDEVFHQCSTMLQLDRTYVNKFKQVIRYPIFLSIFLVIMLVVMDQTIFPALLDLFRSGQESIGLQIAVNLVSFVIGTSKVFLLLLIFLALLWKFKHKKLSINSQIKLFEKIPLIRDYQKIKLTFLFATHFHSILSTGTSMKEALHVISSQNHYPLLAHHSLHILHQLEEGATLAQAIHQCPLFRAELTTIFHKTADLTTMTRDLAVLAEMLTEMTKQKLNKALELIQPIFFVIIAVFILFIYGSIMLPMYQWMNQL</sequence>
<gene>
    <name evidence="9" type="primary">comGB</name>
    <name evidence="9" type="ORF">GCM10007216_22860</name>
</gene>
<evidence type="ECO:0000256" key="6">
    <source>
        <dbReference type="ARBA" id="ARBA00023136"/>
    </source>
</evidence>
<comment type="subcellular location">
    <subcellularLocation>
        <location evidence="1">Cell membrane</location>
        <topology evidence="1">Multi-pass membrane protein</topology>
    </subcellularLocation>
</comment>
<evidence type="ECO:0000313" key="10">
    <source>
        <dbReference type="Proteomes" id="UP000619534"/>
    </source>
</evidence>
<keyword evidence="10" id="KW-1185">Reference proteome</keyword>
<feature type="transmembrane region" description="Helical" evidence="7">
    <location>
        <begin position="126"/>
        <end position="148"/>
    </location>
</feature>
<evidence type="ECO:0000256" key="2">
    <source>
        <dbReference type="ARBA" id="ARBA00005745"/>
    </source>
</evidence>
<evidence type="ECO:0000256" key="7">
    <source>
        <dbReference type="SAM" id="Phobius"/>
    </source>
</evidence>